<evidence type="ECO:0000313" key="8">
    <source>
        <dbReference type="EMBL" id="ARW62732.1"/>
    </source>
</evidence>
<name>A0A1Z1MA14_RHOCN</name>
<organism evidence="8">
    <name type="scientific">Rhodomela confervoides</name>
    <name type="common">Red alga</name>
    <dbReference type="NCBI Taxonomy" id="35163"/>
    <lineage>
        <taxon>Eukaryota</taxon>
        <taxon>Rhodophyta</taxon>
        <taxon>Florideophyceae</taxon>
        <taxon>Rhodymeniophycidae</taxon>
        <taxon>Ceramiales</taxon>
        <taxon>Rhodomelaceae</taxon>
        <taxon>Rhodomela</taxon>
    </lineage>
</organism>
<gene>
    <name evidence="7 8" type="primary">rpl23</name>
</gene>
<dbReference type="GeneID" id="33355984"/>
<dbReference type="GO" id="GO:0009507">
    <property type="term" value="C:chloroplast"/>
    <property type="evidence" value="ECO:0007669"/>
    <property type="project" value="UniProtKB-SubCell"/>
</dbReference>
<evidence type="ECO:0000256" key="5">
    <source>
        <dbReference type="ARBA" id="ARBA00023274"/>
    </source>
</evidence>
<reference evidence="8" key="1">
    <citation type="journal article" date="2017" name="J. Phycol.">
        <title>Analysis of chloroplast genomes and a supermatrix inform reclassification of the Rhodomelaceae (Rhodophyta).</title>
        <authorList>
            <person name="Diaz-Tapia P."/>
            <person name="Maggs C.A."/>
            <person name="West J.A."/>
            <person name="Verbruggen H."/>
        </authorList>
    </citation>
    <scope>NUCLEOTIDE SEQUENCE</scope>
    <source>
        <strain evidence="8">PD508</strain>
    </source>
</reference>
<comment type="function">
    <text evidence="7">Binds to 23S rRNA.</text>
</comment>
<dbReference type="GO" id="GO:1990904">
    <property type="term" value="C:ribonucleoprotein complex"/>
    <property type="evidence" value="ECO:0007669"/>
    <property type="project" value="UniProtKB-KW"/>
</dbReference>
<keyword evidence="5 7" id="KW-0687">Ribonucleoprotein</keyword>
<dbReference type="NCBIfam" id="NF004363">
    <property type="entry name" value="PRK05738.2-4"/>
    <property type="match status" value="1"/>
</dbReference>
<keyword evidence="4 7" id="KW-0689">Ribosomal protein</keyword>
<dbReference type="GO" id="GO:0005840">
    <property type="term" value="C:ribosome"/>
    <property type="evidence" value="ECO:0007669"/>
    <property type="project" value="UniProtKB-KW"/>
</dbReference>
<dbReference type="EMBL" id="MF101424">
    <property type="protein sequence ID" value="ARW62732.1"/>
    <property type="molecule type" value="Genomic_DNA"/>
</dbReference>
<sequence length="101" mass="11628">MIRANGIEQIIDIIKQPIITDKTTKNIENNVYSFSVKAKSNKKEIKKAIEYVFDVKVKKVNTMNSAPKMKTIGKFKGKKTRNKKAMVTLHEDNIINLFEEN</sequence>
<dbReference type="Gene3D" id="3.30.70.330">
    <property type="match status" value="1"/>
</dbReference>
<dbReference type="FunFam" id="3.30.70.330:FF:000001">
    <property type="entry name" value="50S ribosomal protein L23"/>
    <property type="match status" value="1"/>
</dbReference>
<geneLocation type="chloroplast" evidence="8"/>
<evidence type="ECO:0000256" key="1">
    <source>
        <dbReference type="ARBA" id="ARBA00006700"/>
    </source>
</evidence>
<dbReference type="SUPFAM" id="SSF54189">
    <property type="entry name" value="Ribosomal proteins S24e, L23 and L15e"/>
    <property type="match status" value="1"/>
</dbReference>
<dbReference type="Pfam" id="PF00276">
    <property type="entry name" value="Ribosomal_L23"/>
    <property type="match status" value="1"/>
</dbReference>
<proteinExistence type="inferred from homology"/>
<evidence type="ECO:0000256" key="6">
    <source>
        <dbReference type="ARBA" id="ARBA00035287"/>
    </source>
</evidence>
<dbReference type="GO" id="GO:0006412">
    <property type="term" value="P:translation"/>
    <property type="evidence" value="ECO:0007669"/>
    <property type="project" value="UniProtKB-UniRule"/>
</dbReference>
<keyword evidence="8" id="KW-0934">Plastid</keyword>
<dbReference type="InterPro" id="IPR012677">
    <property type="entry name" value="Nucleotide-bd_a/b_plait_sf"/>
</dbReference>
<dbReference type="GO" id="GO:0019843">
    <property type="term" value="F:rRNA binding"/>
    <property type="evidence" value="ECO:0007669"/>
    <property type="project" value="UniProtKB-UniRule"/>
</dbReference>
<dbReference type="InterPro" id="IPR013025">
    <property type="entry name" value="Ribosomal_uL23-like"/>
</dbReference>
<comment type="subunit">
    <text evidence="7">Part of the 50S ribosomal subunit.</text>
</comment>
<protein>
    <recommendedName>
        <fullName evidence="6 7">Large ribosomal subunit protein uL23c</fullName>
    </recommendedName>
</protein>
<keyword evidence="3 7" id="KW-0694">RNA-binding</keyword>
<evidence type="ECO:0000256" key="4">
    <source>
        <dbReference type="ARBA" id="ARBA00022980"/>
    </source>
</evidence>
<evidence type="ECO:0000256" key="7">
    <source>
        <dbReference type="HAMAP-Rule" id="MF_01369"/>
    </source>
</evidence>
<dbReference type="InterPro" id="IPR012678">
    <property type="entry name" value="Ribosomal_uL23/eL15/eS24_sf"/>
</dbReference>
<keyword evidence="8" id="KW-0150">Chloroplast</keyword>
<evidence type="ECO:0000256" key="3">
    <source>
        <dbReference type="ARBA" id="ARBA00022884"/>
    </source>
</evidence>
<accession>A0A1Z1MA14</accession>
<dbReference type="GO" id="GO:0003735">
    <property type="term" value="F:structural constituent of ribosome"/>
    <property type="evidence" value="ECO:0007669"/>
    <property type="project" value="InterPro"/>
</dbReference>
<dbReference type="RefSeq" id="YP_009394170.1">
    <property type="nucleotide sequence ID" value="NC_035271.1"/>
</dbReference>
<dbReference type="PANTHER" id="PTHR11620">
    <property type="entry name" value="60S RIBOSOMAL PROTEIN L23A"/>
    <property type="match status" value="1"/>
</dbReference>
<dbReference type="AlphaFoldDB" id="A0A1Z1MA14"/>
<evidence type="ECO:0000256" key="2">
    <source>
        <dbReference type="ARBA" id="ARBA00022730"/>
    </source>
</evidence>
<comment type="subcellular location">
    <subcellularLocation>
        <location evidence="7">Plastid</location>
        <location evidence="7">Chloroplast</location>
    </subcellularLocation>
</comment>
<comment type="similarity">
    <text evidence="1 7">Belongs to the universal ribosomal protein uL23 family.</text>
</comment>
<keyword evidence="2 7" id="KW-0699">rRNA-binding</keyword>
<dbReference type="HAMAP" id="MF_01369_B">
    <property type="entry name" value="Ribosomal_uL23_B"/>
    <property type="match status" value="1"/>
</dbReference>